<evidence type="ECO:0000256" key="1">
    <source>
        <dbReference type="SAM" id="MobiDB-lite"/>
    </source>
</evidence>
<dbReference type="Gramene" id="OIT33237">
    <property type="protein sequence ID" value="OIT33237"/>
    <property type="gene ID" value="A4A49_26417"/>
</dbReference>
<feature type="region of interest" description="Disordered" evidence="1">
    <location>
        <begin position="414"/>
        <end position="507"/>
    </location>
</feature>
<feature type="region of interest" description="Disordered" evidence="1">
    <location>
        <begin position="1"/>
        <end position="21"/>
    </location>
</feature>
<feature type="region of interest" description="Disordered" evidence="1">
    <location>
        <begin position="731"/>
        <end position="855"/>
    </location>
</feature>
<dbReference type="PANTHER" id="PTHR31286:SF177">
    <property type="entry name" value="ENDONUCLEASE_EXONUCLEASE_PHOSPHATASE"/>
    <property type="match status" value="1"/>
</dbReference>
<reference evidence="3" key="1">
    <citation type="submission" date="2016-11" db="EMBL/GenBank/DDBJ databases">
        <title>The genome of Nicotiana attenuata.</title>
        <authorList>
            <person name="Xu S."/>
            <person name="Brockmoeller T."/>
            <person name="Gaquerel E."/>
            <person name="Navarro A."/>
            <person name="Kuhl H."/>
            <person name="Gase K."/>
            <person name="Ling Z."/>
            <person name="Zhou W."/>
            <person name="Kreitzer C."/>
            <person name="Stanke M."/>
            <person name="Tang H."/>
            <person name="Lyons E."/>
            <person name="Pandey P."/>
            <person name="Pandey S.P."/>
            <person name="Timmermann B."/>
            <person name="Baldwin I.T."/>
        </authorList>
    </citation>
    <scope>NUCLEOTIDE SEQUENCE [LARGE SCALE GENOMIC DNA]</scope>
    <source>
        <strain evidence="3">UT</strain>
    </source>
</reference>
<name>A0A314KW43_NICAT</name>
<organism evidence="3 4">
    <name type="scientific">Nicotiana attenuata</name>
    <name type="common">Coyote tobacco</name>
    <dbReference type="NCBI Taxonomy" id="49451"/>
    <lineage>
        <taxon>Eukaryota</taxon>
        <taxon>Viridiplantae</taxon>
        <taxon>Streptophyta</taxon>
        <taxon>Embryophyta</taxon>
        <taxon>Tracheophyta</taxon>
        <taxon>Spermatophyta</taxon>
        <taxon>Magnoliopsida</taxon>
        <taxon>eudicotyledons</taxon>
        <taxon>Gunneridae</taxon>
        <taxon>Pentapetalae</taxon>
        <taxon>asterids</taxon>
        <taxon>lamiids</taxon>
        <taxon>Solanales</taxon>
        <taxon>Solanaceae</taxon>
        <taxon>Nicotianoideae</taxon>
        <taxon>Nicotianeae</taxon>
        <taxon>Nicotiana</taxon>
    </lineage>
</organism>
<dbReference type="Pfam" id="PF14111">
    <property type="entry name" value="DUF4283"/>
    <property type="match status" value="1"/>
</dbReference>
<dbReference type="PANTHER" id="PTHR31286">
    <property type="entry name" value="GLYCINE-RICH CELL WALL STRUCTURAL PROTEIN 1.8-LIKE"/>
    <property type="match status" value="1"/>
</dbReference>
<feature type="domain" description="DUF4283" evidence="2">
    <location>
        <begin position="553"/>
        <end position="636"/>
    </location>
</feature>
<feature type="region of interest" description="Disordered" evidence="1">
    <location>
        <begin position="982"/>
        <end position="1023"/>
    </location>
</feature>
<accession>A0A314KW43</accession>
<comment type="caution">
    <text evidence="3">The sequence shown here is derived from an EMBL/GenBank/DDBJ whole genome shotgun (WGS) entry which is preliminary data.</text>
</comment>
<dbReference type="InterPro" id="IPR040256">
    <property type="entry name" value="At4g02000-like"/>
</dbReference>
<feature type="compositionally biased region" description="Polar residues" evidence="1">
    <location>
        <begin position="802"/>
        <end position="811"/>
    </location>
</feature>
<feature type="compositionally biased region" description="Basic and acidic residues" evidence="1">
    <location>
        <begin position="769"/>
        <end position="786"/>
    </location>
</feature>
<dbReference type="EMBL" id="MJEQ01000917">
    <property type="protein sequence ID" value="OIT33237.1"/>
    <property type="molecule type" value="Genomic_DNA"/>
</dbReference>
<feature type="compositionally biased region" description="Polar residues" evidence="1">
    <location>
        <begin position="753"/>
        <end position="766"/>
    </location>
</feature>
<evidence type="ECO:0000259" key="2">
    <source>
        <dbReference type="Pfam" id="PF14111"/>
    </source>
</evidence>
<feature type="compositionally biased region" description="Polar residues" evidence="1">
    <location>
        <begin position="818"/>
        <end position="839"/>
    </location>
</feature>
<dbReference type="InterPro" id="IPR025558">
    <property type="entry name" value="DUF4283"/>
</dbReference>
<keyword evidence="4" id="KW-1185">Reference proteome</keyword>
<sequence length="1023" mass="112086">MATAPPSNGGKPPDHSQKKRNTITHHLQQTPSPSNTQVRTYLQNSDGITIHKNRMGVSNISQAISGPPIQILNRGDCSTPQGDHSLQISDNSTVEISGSDQQKFSGQVKMKLISEPIGDQIPIGTYSTIHMDPTGKNLGQFNPGFHHLPQVESSQFYQLAGDGVSGIIGSQNQCQSIPITQVSAPNQSEPILQASISSNIKNSDPAHCSPKTVRPNANDQSSPIQRSLLMGEHSLVLRESDCFLKAPVVSQLAGHVVGGNQLVQNQCPNVLDVQGSDFQSPTPILHEQISSNIQKGSTAGSDLMSARQIDNGLPVVQMAAQNVVSAPHVYQEMAIQKNSQGSPPIHYEQPPLHQPELLETADQGLLQQGNSLPSQITTSPPVCTNVTNSIGVASATLPIANSTVLTPETLIGQQANSNGTSTAQNSQQQSKPTTTPNANVPLKISSNFDKPNNSKKHQKPAEKNSVPPVQANKQVPPAPNPSSQMNNNPTNNKQPSSSPPPPPTITHSFVNRLRARHESKIKPIPFTPPKITTKQGQPAVVFKKEDYMVKFADRCKFTIVGKFSNTMPRTETIRKSFITQTELRGGVKIAHFNARTAYIDPDNEFDHSTVWAKQHMYIQGQMIKLEAWTPAFKPNEDSPIVPIWVVIPELPWHLYYMEILTPFLSPIGKALYLDLASFQKTRGSVAKDENGDGEWLEVQYDNLPAYCTHCRHLGHSEYSCEIRLLDEEKKRRKEEDNKATSSKVQNKEVPGTSKGTQKLLNTTKGTQAEPEHQKEAEHQNISKEAPRIIGKLKKKKNFKGNSQNTKKQNQVYPPKANARQQSQAPNNSGIPSINPSAQLERSVDSGAQNQPIPPAPQSIIATASVVDMVEGVKSQVYKNLVPDPSLSQRLLHSAVQHTEIENVSSIQNEKTLSNVLASTPIEKCPLNNHSPEFDEYRPMLSEDEMSGGNEEENEDLMSENSEEEQHYDLLITAVNGEYQQQEIIGTQGLSPRKFNPSPRLTRSRAAGISTAPPLSKKPPSFND</sequence>
<proteinExistence type="predicted"/>
<dbReference type="STRING" id="49451.A0A314KW43"/>
<evidence type="ECO:0000313" key="4">
    <source>
        <dbReference type="Proteomes" id="UP000187609"/>
    </source>
</evidence>
<feature type="region of interest" description="Disordered" evidence="1">
    <location>
        <begin position="942"/>
        <end position="962"/>
    </location>
</feature>
<feature type="compositionally biased region" description="Polar residues" evidence="1">
    <location>
        <begin position="414"/>
        <end position="451"/>
    </location>
</feature>
<evidence type="ECO:0000313" key="3">
    <source>
        <dbReference type="EMBL" id="OIT33237.1"/>
    </source>
</evidence>
<dbReference type="AlphaFoldDB" id="A0A314KW43"/>
<dbReference type="Proteomes" id="UP000187609">
    <property type="component" value="Unassembled WGS sequence"/>
</dbReference>
<feature type="compositionally biased region" description="Low complexity" evidence="1">
    <location>
        <begin position="481"/>
        <end position="496"/>
    </location>
</feature>
<protein>
    <recommendedName>
        <fullName evidence="2">DUF4283 domain-containing protein</fullName>
    </recommendedName>
</protein>
<gene>
    <name evidence="3" type="ORF">A4A49_26417</name>
</gene>